<proteinExistence type="predicted"/>
<evidence type="ECO:0000313" key="1">
    <source>
        <dbReference type="EnsemblMetazoa" id="ADIR014479-PA"/>
    </source>
</evidence>
<sequence>MISTTMLMTTLNTFMKMEPIVSADTMLMLEVAAYDSDALQ</sequence>
<evidence type="ECO:0000313" key="2">
    <source>
        <dbReference type="Proteomes" id="UP000075884"/>
    </source>
</evidence>
<reference evidence="2" key="1">
    <citation type="submission" date="2013-03" db="EMBL/GenBank/DDBJ databases">
        <title>The Genome Sequence of Anopheles dirus WRAIR2.</title>
        <authorList>
            <consortium name="The Broad Institute Genomics Platform"/>
            <person name="Neafsey D.E."/>
            <person name="Walton C."/>
            <person name="Walker B."/>
            <person name="Young S.K."/>
            <person name="Zeng Q."/>
            <person name="Gargeya S."/>
            <person name="Fitzgerald M."/>
            <person name="Haas B."/>
            <person name="Abouelleil A."/>
            <person name="Allen A.W."/>
            <person name="Alvarado L."/>
            <person name="Arachchi H.M."/>
            <person name="Berlin A.M."/>
            <person name="Chapman S.B."/>
            <person name="Gainer-Dewar J."/>
            <person name="Goldberg J."/>
            <person name="Griggs A."/>
            <person name="Gujja S."/>
            <person name="Hansen M."/>
            <person name="Howarth C."/>
            <person name="Imamovic A."/>
            <person name="Ireland A."/>
            <person name="Larimer J."/>
            <person name="McCowan C."/>
            <person name="Murphy C."/>
            <person name="Pearson M."/>
            <person name="Poon T.W."/>
            <person name="Priest M."/>
            <person name="Roberts A."/>
            <person name="Saif S."/>
            <person name="Shea T."/>
            <person name="Sisk P."/>
            <person name="Sykes S."/>
            <person name="Wortman J."/>
            <person name="Nusbaum C."/>
            <person name="Birren B."/>
        </authorList>
    </citation>
    <scope>NUCLEOTIDE SEQUENCE [LARGE SCALE GENOMIC DNA]</scope>
    <source>
        <strain evidence="2">WRAIR2</strain>
    </source>
</reference>
<keyword evidence="2" id="KW-1185">Reference proteome</keyword>
<protein>
    <submittedName>
        <fullName evidence="1">Uncharacterized protein</fullName>
    </submittedName>
</protein>
<dbReference type="AlphaFoldDB" id="A0A182NX89"/>
<dbReference type="VEuPathDB" id="VectorBase:ADIR014479"/>
<accession>A0A182NX89</accession>
<dbReference type="Proteomes" id="UP000075884">
    <property type="component" value="Unassembled WGS sequence"/>
</dbReference>
<organism evidence="1 2">
    <name type="scientific">Anopheles dirus</name>
    <dbReference type="NCBI Taxonomy" id="7168"/>
    <lineage>
        <taxon>Eukaryota</taxon>
        <taxon>Metazoa</taxon>
        <taxon>Ecdysozoa</taxon>
        <taxon>Arthropoda</taxon>
        <taxon>Hexapoda</taxon>
        <taxon>Insecta</taxon>
        <taxon>Pterygota</taxon>
        <taxon>Neoptera</taxon>
        <taxon>Endopterygota</taxon>
        <taxon>Diptera</taxon>
        <taxon>Nematocera</taxon>
        <taxon>Culicoidea</taxon>
        <taxon>Culicidae</taxon>
        <taxon>Anophelinae</taxon>
        <taxon>Anopheles</taxon>
    </lineage>
</organism>
<name>A0A182NX89_9DIPT</name>
<reference evidence="1" key="2">
    <citation type="submission" date="2020-05" db="UniProtKB">
        <authorList>
            <consortium name="EnsemblMetazoa"/>
        </authorList>
    </citation>
    <scope>IDENTIFICATION</scope>
    <source>
        <strain evidence="1">WRAIR2</strain>
    </source>
</reference>
<dbReference type="EnsemblMetazoa" id="ADIR014479-RA">
    <property type="protein sequence ID" value="ADIR014479-PA"/>
    <property type="gene ID" value="ADIR014479"/>
</dbReference>